<evidence type="ECO:0000313" key="3">
    <source>
        <dbReference type="Proteomes" id="UP000051562"/>
    </source>
</evidence>
<sequence>MHPNLAGLCRRQVEALREVSADEETRTEAPGTLRSLMEIVLNHPIEGGYEIKLVGEIANMVDVTEDSANKKTAPGRAVLAAEDRRSVKLVAGA</sequence>
<reference evidence="2 4" key="2">
    <citation type="submission" date="2017-02" db="EMBL/GenBank/DDBJ databases">
        <authorList>
            <person name="Peterson S.W."/>
        </authorList>
    </citation>
    <scope>NUCLEOTIDE SEQUENCE [LARGE SCALE GENOMIC DNA]</scope>
    <source>
        <strain evidence="2 4">DSM 9653</strain>
    </source>
</reference>
<name>A0A0Q3M405_9HYPH</name>
<dbReference type="EMBL" id="LMAR01000035">
    <property type="protein sequence ID" value="KQK30473.1"/>
    <property type="molecule type" value="Genomic_DNA"/>
</dbReference>
<reference evidence="1 3" key="1">
    <citation type="submission" date="2015-10" db="EMBL/GenBank/DDBJ databases">
        <title>Draft genome of Bosea thiooxidans.</title>
        <authorList>
            <person name="Wang X."/>
        </authorList>
    </citation>
    <scope>NUCLEOTIDE SEQUENCE [LARGE SCALE GENOMIC DNA]</scope>
    <source>
        <strain evidence="1 3">CGMCC 9174</strain>
    </source>
</reference>
<accession>A0A0Q3M405</accession>
<organism evidence="1 3">
    <name type="scientific">Bosea thiooxidans</name>
    <dbReference type="NCBI Taxonomy" id="53254"/>
    <lineage>
        <taxon>Bacteria</taxon>
        <taxon>Pseudomonadati</taxon>
        <taxon>Pseudomonadota</taxon>
        <taxon>Alphaproteobacteria</taxon>
        <taxon>Hyphomicrobiales</taxon>
        <taxon>Boseaceae</taxon>
        <taxon>Bosea</taxon>
    </lineage>
</organism>
<evidence type="ECO:0000313" key="1">
    <source>
        <dbReference type="EMBL" id="KQK30473.1"/>
    </source>
</evidence>
<dbReference type="AlphaFoldDB" id="A0A0Q3M405"/>
<proteinExistence type="predicted"/>
<evidence type="ECO:0000313" key="4">
    <source>
        <dbReference type="Proteomes" id="UP000190130"/>
    </source>
</evidence>
<evidence type="ECO:0000313" key="2">
    <source>
        <dbReference type="EMBL" id="SKC16381.1"/>
    </source>
</evidence>
<dbReference type="Proteomes" id="UP000190130">
    <property type="component" value="Unassembled WGS sequence"/>
</dbReference>
<keyword evidence="3" id="KW-1185">Reference proteome</keyword>
<gene>
    <name evidence="1" type="ORF">ARD30_13120</name>
    <name evidence="2" type="ORF">SAMN05660750_04958</name>
</gene>
<dbReference type="EMBL" id="FUYX01000023">
    <property type="protein sequence ID" value="SKC16381.1"/>
    <property type="molecule type" value="Genomic_DNA"/>
</dbReference>
<dbReference type="RefSeq" id="WP_055728219.1">
    <property type="nucleotide sequence ID" value="NZ_FUYX01000023.1"/>
</dbReference>
<protein>
    <submittedName>
        <fullName evidence="1">Uncharacterized protein</fullName>
    </submittedName>
</protein>
<dbReference type="Proteomes" id="UP000051562">
    <property type="component" value="Unassembled WGS sequence"/>
</dbReference>